<dbReference type="RefSeq" id="WP_087102727.1">
    <property type="nucleotide sequence ID" value="NZ_FWFG01000030.1"/>
</dbReference>
<accession>A0A1X6WVA5</accession>
<reference evidence="1 2" key="1">
    <citation type="submission" date="2017-02" db="EMBL/GenBank/DDBJ databases">
        <authorList>
            <person name="Peterson S.W."/>
        </authorList>
    </citation>
    <scope>NUCLEOTIDE SEQUENCE [LARGE SCALE GENOMIC DNA]</scope>
    <source>
        <strain evidence="1 2">CIP104813</strain>
    </source>
</reference>
<evidence type="ECO:0008006" key="3">
    <source>
        <dbReference type="Google" id="ProtNLM"/>
    </source>
</evidence>
<gene>
    <name evidence="1" type="ORF">FM110_03560</name>
</gene>
<organism evidence="1 2">
    <name type="scientific">Brachybacterium nesterenkovii</name>
    <dbReference type="NCBI Taxonomy" id="47847"/>
    <lineage>
        <taxon>Bacteria</taxon>
        <taxon>Bacillati</taxon>
        <taxon>Actinomycetota</taxon>
        <taxon>Actinomycetes</taxon>
        <taxon>Micrococcales</taxon>
        <taxon>Dermabacteraceae</taxon>
        <taxon>Brachybacterium</taxon>
    </lineage>
</organism>
<dbReference type="Proteomes" id="UP000195981">
    <property type="component" value="Unassembled WGS sequence"/>
</dbReference>
<protein>
    <recommendedName>
        <fullName evidence="3">DUF4192 domain-containing protein</fullName>
    </recommendedName>
</protein>
<dbReference type="EMBL" id="FWFG01000030">
    <property type="protein sequence ID" value="SLM89414.1"/>
    <property type="molecule type" value="Genomic_DNA"/>
</dbReference>
<dbReference type="AlphaFoldDB" id="A0A1X6WVA5"/>
<name>A0A1X6WVA5_9MICO</name>
<dbReference type="OrthoDB" id="4789546at2"/>
<proteinExistence type="predicted"/>
<keyword evidence="2" id="KW-1185">Reference proteome</keyword>
<sequence>MAHRRTRPAPHPPRTLCTHDPAEILVHASLLLGEPARDSLLLIGVRPDSSTALSVRADLPEAPGASWDLMIGRVLEPLASSGARRAAGAVILGDGRDHIPAGRVEELGIPSAARVLEIAAGGNGPAVLIGEVWVIAAGRARRVRLRGDGPGDGPAVEVEEPIALAPADATLAAVEAVAAGEMLPRQGPDPVIGALRAGLAAGGIAERRIAMPRPGIESVWRAALEALAVLGDEPSNAPPEALMTACERVRELVGDLASVHRRDELLALVTGRGQGLGRISSERAIDVMTRSARRPHESVIAGGAWYEALRRIEAATRPAPGAEAAAPPARMVSGWASTACLLSLLAWWNHRFATAGTLVGTVLEHRPDHSLARLALVMATHPVRPGWSPGPST</sequence>
<evidence type="ECO:0000313" key="1">
    <source>
        <dbReference type="EMBL" id="SLM89414.1"/>
    </source>
</evidence>
<evidence type="ECO:0000313" key="2">
    <source>
        <dbReference type="Proteomes" id="UP000195981"/>
    </source>
</evidence>